<sequence length="67" mass="7576">MYKMLFKLEFSWGTLSKEKLQEHVANKVITASDYKEITGESYIDPNQQPTENTTTPTEPSQPAAPTN</sequence>
<comment type="caution">
    <text evidence="2">The sequence shown here is derived from an EMBL/GenBank/DDBJ whole genome shotgun (WGS) entry which is preliminary data.</text>
</comment>
<evidence type="ECO:0000256" key="1">
    <source>
        <dbReference type="SAM" id="MobiDB-lite"/>
    </source>
</evidence>
<dbReference type="EMBL" id="QOCS01000014">
    <property type="protein sequence ID" value="RHW46072.1"/>
    <property type="molecule type" value="Genomic_DNA"/>
</dbReference>
<dbReference type="AlphaFoldDB" id="A0A417Z643"/>
<name>A0A417Z643_9LACO</name>
<feature type="compositionally biased region" description="Low complexity" evidence="1">
    <location>
        <begin position="45"/>
        <end position="61"/>
    </location>
</feature>
<proteinExistence type="predicted"/>
<gene>
    <name evidence="2" type="ORF">DS832_06905</name>
</gene>
<evidence type="ECO:0000313" key="2">
    <source>
        <dbReference type="EMBL" id="RHW46072.1"/>
    </source>
</evidence>
<dbReference type="RefSeq" id="WP_118910919.1">
    <property type="nucleotide sequence ID" value="NZ_QOCS01000014.1"/>
</dbReference>
<accession>A0A417Z643</accession>
<organism evidence="2 3">
    <name type="scientific">Bombilactobacillus bombi</name>
    <dbReference type="NCBI Taxonomy" id="1303590"/>
    <lineage>
        <taxon>Bacteria</taxon>
        <taxon>Bacillati</taxon>
        <taxon>Bacillota</taxon>
        <taxon>Bacilli</taxon>
        <taxon>Lactobacillales</taxon>
        <taxon>Lactobacillaceae</taxon>
        <taxon>Bombilactobacillus</taxon>
    </lineage>
</organism>
<feature type="region of interest" description="Disordered" evidence="1">
    <location>
        <begin position="37"/>
        <end position="67"/>
    </location>
</feature>
<dbReference type="NCBIfam" id="TIGR01669">
    <property type="entry name" value="phage_XkdX"/>
    <property type="match status" value="1"/>
</dbReference>
<reference evidence="2 3" key="1">
    <citation type="submission" date="2018-07" db="EMBL/GenBank/DDBJ databases">
        <title>Genome sequences of six Lactobacillus spp. isolated from bumble bee guts.</title>
        <authorList>
            <person name="Motta E.V.S."/>
            <person name="Moran N.A."/>
        </authorList>
    </citation>
    <scope>NUCLEOTIDE SEQUENCE [LARGE SCALE GENOMIC DNA]</scope>
    <source>
        <strain evidence="2 3">LV-8.1</strain>
    </source>
</reference>
<dbReference type="Pfam" id="PF09693">
    <property type="entry name" value="Phage_XkdX"/>
    <property type="match status" value="1"/>
</dbReference>
<evidence type="ECO:0000313" key="3">
    <source>
        <dbReference type="Proteomes" id="UP000284822"/>
    </source>
</evidence>
<dbReference type="Proteomes" id="UP000284822">
    <property type="component" value="Unassembled WGS sequence"/>
</dbReference>
<protein>
    <submittedName>
        <fullName evidence="2">XkdX family protein</fullName>
    </submittedName>
</protein>
<dbReference type="InterPro" id="IPR010022">
    <property type="entry name" value="XkdX"/>
</dbReference>